<name>A0A8H4NTR0_9HYPO</name>
<dbReference type="EMBL" id="JAADJG010000742">
    <property type="protein sequence ID" value="KAF4438032.1"/>
    <property type="molecule type" value="Genomic_DNA"/>
</dbReference>
<evidence type="ECO:0000313" key="2">
    <source>
        <dbReference type="Proteomes" id="UP000605986"/>
    </source>
</evidence>
<dbReference type="AlphaFoldDB" id="A0A8H4NTR0"/>
<evidence type="ECO:0000313" key="1">
    <source>
        <dbReference type="EMBL" id="KAF4438032.1"/>
    </source>
</evidence>
<accession>A0A8H4NTR0</accession>
<reference evidence="1" key="1">
    <citation type="submission" date="2020-01" db="EMBL/GenBank/DDBJ databases">
        <title>Identification and distribution of gene clusters putatively required for synthesis of sphingolipid metabolism inhibitors in phylogenetically diverse species of the filamentous fungus Fusarium.</title>
        <authorList>
            <person name="Kim H.-S."/>
            <person name="Busman M."/>
            <person name="Brown D.W."/>
            <person name="Divon H."/>
            <person name="Uhlig S."/>
            <person name="Proctor R.H."/>
        </authorList>
    </citation>
    <scope>NUCLEOTIDE SEQUENCE</scope>
    <source>
        <strain evidence="1">NRRL 53441</strain>
    </source>
</reference>
<keyword evidence="2" id="KW-1185">Reference proteome</keyword>
<proteinExistence type="predicted"/>
<comment type="caution">
    <text evidence="1">The sequence shown here is derived from an EMBL/GenBank/DDBJ whole genome shotgun (WGS) entry which is preliminary data.</text>
</comment>
<sequence length="302" mass="33401">METRELVDESVERVVHVVEEVLEIALEEVEDVVEILELDVLEAALKVDVVDRKAELVPVELTADVKPVDDEPVKTLLVKELIAGLVLEPAEVETLVALLLVIERPEEVCELLDVEDEVLAKLTNTLSEVLHVLEVLVDALVEALVEVEPAELLVELVLLEAPLDVELPDVDRLLEVELLALLVETEELEVDVDEGFNAEVLEEVDEVVLLLVGPVLVDVPLEVVLEPLLEVEIPLVETEELGVVDENANSKVLEEVDVEEVLLLVEIVEVEVDAKIATLEEVESEEELLLLMGDNEVGRELL</sequence>
<gene>
    <name evidence="1" type="ORF">F53441_12884</name>
</gene>
<dbReference type="Proteomes" id="UP000605986">
    <property type="component" value="Unassembled WGS sequence"/>
</dbReference>
<protein>
    <submittedName>
        <fullName evidence="1">Uncharacterized protein</fullName>
    </submittedName>
</protein>
<organism evidence="1 2">
    <name type="scientific">Fusarium austroafricanum</name>
    <dbReference type="NCBI Taxonomy" id="2364996"/>
    <lineage>
        <taxon>Eukaryota</taxon>
        <taxon>Fungi</taxon>
        <taxon>Dikarya</taxon>
        <taxon>Ascomycota</taxon>
        <taxon>Pezizomycotina</taxon>
        <taxon>Sordariomycetes</taxon>
        <taxon>Hypocreomycetidae</taxon>
        <taxon>Hypocreales</taxon>
        <taxon>Nectriaceae</taxon>
        <taxon>Fusarium</taxon>
        <taxon>Fusarium concolor species complex</taxon>
    </lineage>
</organism>